<keyword evidence="3 7" id="KW-0479">Metal-binding</keyword>
<evidence type="ECO:0000313" key="8">
    <source>
        <dbReference type="EnsemblMetazoa" id="GAUT043050-PA"/>
    </source>
</evidence>
<dbReference type="Proteomes" id="UP000078200">
    <property type="component" value="Unassembled WGS sequence"/>
</dbReference>
<comment type="similarity">
    <text evidence="1 7">Belongs to the polypeptide deformylase family.</text>
</comment>
<comment type="catalytic activity">
    <reaction evidence="7">
        <text>N-terminal N-formyl-L-methionyl-[peptide] + H2O = N-terminal L-methionyl-[peptide] + formate</text>
        <dbReference type="Rhea" id="RHEA:24420"/>
        <dbReference type="Rhea" id="RHEA-COMP:10639"/>
        <dbReference type="Rhea" id="RHEA-COMP:10640"/>
        <dbReference type="ChEBI" id="CHEBI:15377"/>
        <dbReference type="ChEBI" id="CHEBI:15740"/>
        <dbReference type="ChEBI" id="CHEBI:49298"/>
        <dbReference type="ChEBI" id="CHEBI:64731"/>
        <dbReference type="EC" id="3.5.1.88"/>
    </reaction>
</comment>
<dbReference type="VEuPathDB" id="VectorBase:GAUT043050"/>
<dbReference type="EC" id="3.5.1.88" evidence="2 7"/>
<dbReference type="STRING" id="7395.A0A1A9VP02"/>
<dbReference type="InterPro" id="IPR036821">
    <property type="entry name" value="Peptide_deformylase_sf"/>
</dbReference>
<dbReference type="PANTHER" id="PTHR10458:SF2">
    <property type="entry name" value="PEPTIDE DEFORMYLASE, MITOCHONDRIAL"/>
    <property type="match status" value="1"/>
</dbReference>
<protein>
    <recommendedName>
        <fullName evidence="2 7">Peptide deformylase</fullName>
        <ecNumber evidence="2 7">3.5.1.88</ecNumber>
    </recommendedName>
</protein>
<dbReference type="EnsemblMetazoa" id="GAUT043050-RA">
    <property type="protein sequence ID" value="GAUT043050-PA"/>
    <property type="gene ID" value="GAUT043050"/>
</dbReference>
<name>A0A1A9VP02_GLOAU</name>
<dbReference type="GO" id="GO:0042586">
    <property type="term" value="F:peptide deformylase activity"/>
    <property type="evidence" value="ECO:0007669"/>
    <property type="project" value="UniProtKB-EC"/>
</dbReference>
<proteinExistence type="inferred from homology"/>
<dbReference type="AlphaFoldDB" id="A0A1A9VP02"/>
<comment type="function">
    <text evidence="6 7">Removes the formyl group from the N-terminal Met of newly synthesized proteins.</text>
</comment>
<reference evidence="8" key="1">
    <citation type="submission" date="2020-05" db="UniProtKB">
        <authorList>
            <consortium name="EnsemblMetazoa"/>
        </authorList>
    </citation>
    <scope>IDENTIFICATION</scope>
    <source>
        <strain evidence="8">TTRI</strain>
    </source>
</reference>
<keyword evidence="4 7" id="KW-0378">Hydrolase</keyword>
<organism evidence="8 9">
    <name type="scientific">Glossina austeni</name>
    <name type="common">Savannah tsetse fly</name>
    <dbReference type="NCBI Taxonomy" id="7395"/>
    <lineage>
        <taxon>Eukaryota</taxon>
        <taxon>Metazoa</taxon>
        <taxon>Ecdysozoa</taxon>
        <taxon>Arthropoda</taxon>
        <taxon>Hexapoda</taxon>
        <taxon>Insecta</taxon>
        <taxon>Pterygota</taxon>
        <taxon>Neoptera</taxon>
        <taxon>Endopterygota</taxon>
        <taxon>Diptera</taxon>
        <taxon>Brachycera</taxon>
        <taxon>Muscomorpha</taxon>
        <taxon>Hippoboscoidea</taxon>
        <taxon>Glossinidae</taxon>
        <taxon>Glossina</taxon>
    </lineage>
</organism>
<dbReference type="GO" id="GO:0005739">
    <property type="term" value="C:mitochondrion"/>
    <property type="evidence" value="ECO:0007669"/>
    <property type="project" value="TreeGrafter"/>
</dbReference>
<evidence type="ECO:0000256" key="5">
    <source>
        <dbReference type="ARBA" id="ARBA00022917"/>
    </source>
</evidence>
<evidence type="ECO:0000256" key="1">
    <source>
        <dbReference type="ARBA" id="ARBA00010759"/>
    </source>
</evidence>
<evidence type="ECO:0000256" key="7">
    <source>
        <dbReference type="RuleBase" id="RU362111"/>
    </source>
</evidence>
<keyword evidence="9" id="KW-1185">Reference proteome</keyword>
<dbReference type="PRINTS" id="PR01576">
    <property type="entry name" value="PDEFORMYLASE"/>
</dbReference>
<keyword evidence="5 7" id="KW-0648">Protein biosynthesis</keyword>
<dbReference type="SUPFAM" id="SSF56420">
    <property type="entry name" value="Peptide deformylase"/>
    <property type="match status" value="2"/>
</dbReference>
<dbReference type="GO" id="GO:0006412">
    <property type="term" value="P:translation"/>
    <property type="evidence" value="ECO:0007669"/>
    <property type="project" value="UniProtKB-KW"/>
</dbReference>
<evidence type="ECO:0000313" key="9">
    <source>
        <dbReference type="Proteomes" id="UP000078200"/>
    </source>
</evidence>
<dbReference type="Gene3D" id="3.90.45.10">
    <property type="entry name" value="Peptide deformylase"/>
    <property type="match status" value="2"/>
</dbReference>
<dbReference type="PANTHER" id="PTHR10458">
    <property type="entry name" value="PEPTIDE DEFORMYLASE"/>
    <property type="match status" value="1"/>
</dbReference>
<dbReference type="InterPro" id="IPR023635">
    <property type="entry name" value="Peptide_deformylase"/>
</dbReference>
<evidence type="ECO:0000256" key="2">
    <source>
        <dbReference type="ARBA" id="ARBA00012175"/>
    </source>
</evidence>
<dbReference type="GO" id="GO:0046872">
    <property type="term" value="F:metal ion binding"/>
    <property type="evidence" value="ECO:0007669"/>
    <property type="project" value="UniProtKB-KW"/>
</dbReference>
<sequence>MKFYINVMINPTLKVLDYDKRKFLESCMSVKGYSAEVERYRSVLLTGVDDRNNKQVLTLKGWNARIAQHEMDHLDGKLYIDHMDPSTFHCTCWEQNIRYLCTTFTKSKSFRQWYRDLWIPDHPCQPPYWHFTQIGDPILRTKASNVPEEAIKEPEIADFVDQMIKMLRKYNCVGIAAPQIGISLQRKTNLFMIRIGNEFGVGVGCDREKVMQ</sequence>
<accession>A0A1A9VP02</accession>
<evidence type="ECO:0000256" key="4">
    <source>
        <dbReference type="ARBA" id="ARBA00022801"/>
    </source>
</evidence>
<dbReference type="Pfam" id="PF01327">
    <property type="entry name" value="Pep_deformylase"/>
    <property type="match status" value="2"/>
</dbReference>
<evidence type="ECO:0000256" key="6">
    <source>
        <dbReference type="ARBA" id="ARBA00037114"/>
    </source>
</evidence>
<evidence type="ECO:0000256" key="3">
    <source>
        <dbReference type="ARBA" id="ARBA00022723"/>
    </source>
</evidence>